<name>A3INP6_9CHRO</name>
<dbReference type="eggNOG" id="COG2205">
    <property type="taxonomic scope" value="Bacteria"/>
</dbReference>
<dbReference type="InterPro" id="IPR003661">
    <property type="entry name" value="HisK_dim/P_dom"/>
</dbReference>
<proteinExistence type="predicted"/>
<keyword evidence="5 8" id="KW-0418">Kinase</keyword>
<dbReference type="InterPro" id="IPR005467">
    <property type="entry name" value="His_kinase_dom"/>
</dbReference>
<gene>
    <name evidence="8" type="ORF">CY0110_29754</name>
</gene>
<dbReference type="PRINTS" id="PR00344">
    <property type="entry name" value="BCTRLSENSOR"/>
</dbReference>
<dbReference type="InterPro" id="IPR036890">
    <property type="entry name" value="HATPase_C_sf"/>
</dbReference>
<feature type="domain" description="Histidine kinase" evidence="7">
    <location>
        <begin position="1"/>
        <end position="189"/>
    </location>
</feature>
<organism evidence="8 9">
    <name type="scientific">Crocosphaera chwakensis CCY0110</name>
    <dbReference type="NCBI Taxonomy" id="391612"/>
    <lineage>
        <taxon>Bacteria</taxon>
        <taxon>Bacillati</taxon>
        <taxon>Cyanobacteriota</taxon>
        <taxon>Cyanophyceae</taxon>
        <taxon>Oscillatoriophycideae</taxon>
        <taxon>Chroococcales</taxon>
        <taxon>Aphanothecaceae</taxon>
        <taxon>Crocosphaera</taxon>
        <taxon>Crocosphaera chwakensis</taxon>
    </lineage>
</organism>
<dbReference type="SUPFAM" id="SSF55874">
    <property type="entry name" value="ATPase domain of HSP90 chaperone/DNA topoisomerase II/histidine kinase"/>
    <property type="match status" value="1"/>
</dbReference>
<evidence type="ECO:0000256" key="6">
    <source>
        <dbReference type="ARBA" id="ARBA00023012"/>
    </source>
</evidence>
<dbReference type="CDD" id="cd00075">
    <property type="entry name" value="HATPase"/>
    <property type="match status" value="1"/>
</dbReference>
<sequence>MGDDPQEQKETIALVLDEVDRMNRLVNDLMLLAKSERPDFLQKEVIDVFCLMEDIYKKALGLGSRDWLLENKATINIIGDRQRLIQALMNLVRNAVQNTTETSLIIIGSNQDRNFFKLWVQDTGKGIEPEEKKHIFERFYKGKSIQNIEGSGLGLSIVKAIVEAHNGWIECVSEVGKGSTFTIILPVNDTL</sequence>
<dbReference type="PROSITE" id="PS50109">
    <property type="entry name" value="HIS_KIN"/>
    <property type="match status" value="1"/>
</dbReference>
<evidence type="ECO:0000259" key="7">
    <source>
        <dbReference type="PROSITE" id="PS50109"/>
    </source>
</evidence>
<dbReference type="EMBL" id="AAXW01000010">
    <property type="protein sequence ID" value="EAZ91944.1"/>
    <property type="molecule type" value="Genomic_DNA"/>
</dbReference>
<dbReference type="PANTHER" id="PTHR43711">
    <property type="entry name" value="TWO-COMPONENT HISTIDINE KINASE"/>
    <property type="match status" value="1"/>
</dbReference>
<dbReference type="AlphaFoldDB" id="A3INP6"/>
<evidence type="ECO:0000313" key="8">
    <source>
        <dbReference type="EMBL" id="EAZ91944.1"/>
    </source>
</evidence>
<reference evidence="8 9" key="1">
    <citation type="submission" date="2007-03" db="EMBL/GenBank/DDBJ databases">
        <authorList>
            <person name="Stal L."/>
            <person name="Ferriera S."/>
            <person name="Johnson J."/>
            <person name="Kravitz S."/>
            <person name="Beeson K."/>
            <person name="Sutton G."/>
            <person name="Rogers Y.-H."/>
            <person name="Friedman R."/>
            <person name="Frazier M."/>
            <person name="Venter J.C."/>
        </authorList>
    </citation>
    <scope>NUCLEOTIDE SEQUENCE [LARGE SCALE GENOMIC DNA]</scope>
    <source>
        <strain evidence="8 9">CCY0110</strain>
    </source>
</reference>
<keyword evidence="3" id="KW-0597">Phosphoprotein</keyword>
<dbReference type="GO" id="GO:0000155">
    <property type="term" value="F:phosphorelay sensor kinase activity"/>
    <property type="evidence" value="ECO:0007669"/>
    <property type="project" value="InterPro"/>
</dbReference>
<keyword evidence="6" id="KW-0902">Two-component regulatory system</keyword>
<comment type="caution">
    <text evidence="8">The sequence shown here is derived from an EMBL/GenBank/DDBJ whole genome shotgun (WGS) entry which is preliminary data.</text>
</comment>
<evidence type="ECO:0000256" key="5">
    <source>
        <dbReference type="ARBA" id="ARBA00022777"/>
    </source>
</evidence>
<evidence type="ECO:0000313" key="9">
    <source>
        <dbReference type="Proteomes" id="UP000003781"/>
    </source>
</evidence>
<dbReference type="FunFam" id="3.30.565.10:FF:000006">
    <property type="entry name" value="Sensor histidine kinase WalK"/>
    <property type="match status" value="1"/>
</dbReference>
<dbReference type="CDD" id="cd00082">
    <property type="entry name" value="HisKA"/>
    <property type="match status" value="1"/>
</dbReference>
<dbReference type="Proteomes" id="UP000003781">
    <property type="component" value="Unassembled WGS sequence"/>
</dbReference>
<dbReference type="Pfam" id="PF02518">
    <property type="entry name" value="HATPase_c"/>
    <property type="match status" value="1"/>
</dbReference>
<dbReference type="InterPro" id="IPR050736">
    <property type="entry name" value="Sensor_HK_Regulatory"/>
</dbReference>
<keyword evidence="4" id="KW-0808">Transferase</keyword>
<dbReference type="PANTHER" id="PTHR43711:SF28">
    <property type="entry name" value="SENSOR HISTIDINE KINASE YXDK"/>
    <property type="match status" value="1"/>
</dbReference>
<evidence type="ECO:0000256" key="2">
    <source>
        <dbReference type="ARBA" id="ARBA00012438"/>
    </source>
</evidence>
<dbReference type="EC" id="2.7.13.3" evidence="2"/>
<protein>
    <recommendedName>
        <fullName evidence="2">histidine kinase</fullName>
        <ecNumber evidence="2">2.7.13.3</ecNumber>
    </recommendedName>
</protein>
<dbReference type="Gene3D" id="3.30.565.10">
    <property type="entry name" value="Histidine kinase-like ATPase, C-terminal domain"/>
    <property type="match status" value="1"/>
</dbReference>
<evidence type="ECO:0000256" key="3">
    <source>
        <dbReference type="ARBA" id="ARBA00022553"/>
    </source>
</evidence>
<dbReference type="InterPro" id="IPR003594">
    <property type="entry name" value="HATPase_dom"/>
</dbReference>
<evidence type="ECO:0000256" key="1">
    <source>
        <dbReference type="ARBA" id="ARBA00000085"/>
    </source>
</evidence>
<keyword evidence="9" id="KW-1185">Reference proteome</keyword>
<dbReference type="InterPro" id="IPR004358">
    <property type="entry name" value="Sig_transdc_His_kin-like_C"/>
</dbReference>
<accession>A3INP6</accession>
<dbReference type="SMART" id="SM00387">
    <property type="entry name" value="HATPase_c"/>
    <property type="match status" value="1"/>
</dbReference>
<evidence type="ECO:0000256" key="4">
    <source>
        <dbReference type="ARBA" id="ARBA00022679"/>
    </source>
</evidence>
<comment type="catalytic activity">
    <reaction evidence="1">
        <text>ATP + protein L-histidine = ADP + protein N-phospho-L-histidine.</text>
        <dbReference type="EC" id="2.7.13.3"/>
    </reaction>
</comment>